<organism evidence="1 2">
    <name type="scientific">Deinococcus rubellus</name>
    <dbReference type="NCBI Taxonomy" id="1889240"/>
    <lineage>
        <taxon>Bacteria</taxon>
        <taxon>Thermotogati</taxon>
        <taxon>Deinococcota</taxon>
        <taxon>Deinococci</taxon>
        <taxon>Deinococcales</taxon>
        <taxon>Deinococcaceae</taxon>
        <taxon>Deinococcus</taxon>
    </lineage>
</organism>
<name>A0ABY5YEC6_9DEIO</name>
<dbReference type="Proteomes" id="UP001060261">
    <property type="component" value="Chromosome"/>
</dbReference>
<keyword evidence="2" id="KW-1185">Reference proteome</keyword>
<proteinExistence type="predicted"/>
<dbReference type="EMBL" id="CP104213">
    <property type="protein sequence ID" value="UWX63061.1"/>
    <property type="molecule type" value="Genomic_DNA"/>
</dbReference>
<evidence type="ECO:0000313" key="2">
    <source>
        <dbReference type="Proteomes" id="UP001060261"/>
    </source>
</evidence>
<accession>A0ABY5YEC6</accession>
<sequence>MSMISSSDHWAAQARLDQLHQDASRARLLRQLRAQSGSSHWLSRLLGRLLHRQPRAAAA</sequence>
<evidence type="ECO:0000313" key="1">
    <source>
        <dbReference type="EMBL" id="UWX63061.1"/>
    </source>
</evidence>
<protein>
    <submittedName>
        <fullName evidence="1">Uncharacterized protein</fullName>
    </submittedName>
</protein>
<reference evidence="1" key="1">
    <citation type="submission" date="2022-09" db="EMBL/GenBank/DDBJ databases">
        <title>genome sequence of Deinococcus rubellus.</title>
        <authorList>
            <person name="Srinivasan S."/>
        </authorList>
    </citation>
    <scope>NUCLEOTIDE SEQUENCE</scope>
    <source>
        <strain evidence="1">Ant6</strain>
    </source>
</reference>
<gene>
    <name evidence="1" type="ORF">N0D28_09840</name>
</gene>
<dbReference type="RefSeq" id="WP_260559354.1">
    <property type="nucleotide sequence ID" value="NZ_BAABEC010000188.1"/>
</dbReference>